<dbReference type="SUPFAM" id="SSF49503">
    <property type="entry name" value="Cupredoxins"/>
    <property type="match status" value="3"/>
</dbReference>
<evidence type="ECO:0000256" key="1">
    <source>
        <dbReference type="ARBA" id="ARBA00022723"/>
    </source>
</evidence>
<dbReference type="EMBL" id="VJMF01000043">
    <property type="protein sequence ID" value="TRL33047.1"/>
    <property type="molecule type" value="Genomic_DNA"/>
</dbReference>
<dbReference type="Pfam" id="PF07731">
    <property type="entry name" value="Cu-oxidase_2"/>
    <property type="match status" value="1"/>
</dbReference>
<evidence type="ECO:0000313" key="4">
    <source>
        <dbReference type="EMBL" id="TRL33047.1"/>
    </source>
</evidence>
<reference evidence="4 5" key="1">
    <citation type="submission" date="2019-07" db="EMBL/GenBank/DDBJ databases">
        <title>Ln-dependent methylotrophs.</title>
        <authorList>
            <person name="Tani A."/>
        </authorList>
    </citation>
    <scope>NUCLEOTIDE SEQUENCE [LARGE SCALE GENOMIC DNA]</scope>
    <source>
        <strain evidence="4 5">SM89A</strain>
    </source>
</reference>
<dbReference type="InterPro" id="IPR011706">
    <property type="entry name" value="Cu-oxidase_C"/>
</dbReference>
<dbReference type="GO" id="GO:0016491">
    <property type="term" value="F:oxidoreductase activity"/>
    <property type="evidence" value="ECO:0007669"/>
    <property type="project" value="UniProtKB-KW"/>
</dbReference>
<name>A0A549SU13_METSR</name>
<organism evidence="4 5">
    <name type="scientific">Methylosinus sporium</name>
    <dbReference type="NCBI Taxonomy" id="428"/>
    <lineage>
        <taxon>Bacteria</taxon>
        <taxon>Pseudomonadati</taxon>
        <taxon>Pseudomonadota</taxon>
        <taxon>Alphaproteobacteria</taxon>
        <taxon>Hyphomicrobiales</taxon>
        <taxon>Methylocystaceae</taxon>
        <taxon>Methylosinus</taxon>
    </lineage>
</organism>
<evidence type="ECO:0000259" key="3">
    <source>
        <dbReference type="Pfam" id="PF07731"/>
    </source>
</evidence>
<accession>A0A549SU13</accession>
<dbReference type="RefSeq" id="WP_142863078.1">
    <property type="nucleotide sequence ID" value="NZ_VJMF01000043.1"/>
</dbReference>
<keyword evidence="2" id="KW-0560">Oxidoreductase</keyword>
<feature type="domain" description="Plastocyanin-like" evidence="3">
    <location>
        <begin position="619"/>
        <end position="743"/>
    </location>
</feature>
<gene>
    <name evidence="4" type="ORF">FM996_11205</name>
</gene>
<dbReference type="InterPro" id="IPR033138">
    <property type="entry name" value="Cu_oxidase_CS"/>
</dbReference>
<dbReference type="Proteomes" id="UP000316781">
    <property type="component" value="Unassembled WGS sequence"/>
</dbReference>
<dbReference type="InterPro" id="IPR002355">
    <property type="entry name" value="Cu_oxidase_Cu_BS"/>
</dbReference>
<dbReference type="InterPro" id="IPR045087">
    <property type="entry name" value="Cu-oxidase_fam"/>
</dbReference>
<dbReference type="PANTHER" id="PTHR48267">
    <property type="entry name" value="CUPREDOXIN SUPERFAMILY PROTEIN"/>
    <property type="match status" value="1"/>
</dbReference>
<comment type="caution">
    <text evidence="4">The sequence shown here is derived from an EMBL/GenBank/DDBJ whole genome shotgun (WGS) entry which is preliminary data.</text>
</comment>
<dbReference type="Gene3D" id="2.60.40.420">
    <property type="entry name" value="Cupredoxins - blue copper proteins"/>
    <property type="match status" value="3"/>
</dbReference>
<dbReference type="InterPro" id="IPR008972">
    <property type="entry name" value="Cupredoxin"/>
</dbReference>
<dbReference type="PROSITE" id="PS00079">
    <property type="entry name" value="MULTICOPPER_OXIDASE1"/>
    <property type="match status" value="1"/>
</dbReference>
<dbReference type="GO" id="GO:0005507">
    <property type="term" value="F:copper ion binding"/>
    <property type="evidence" value="ECO:0007669"/>
    <property type="project" value="InterPro"/>
</dbReference>
<dbReference type="PROSITE" id="PS00080">
    <property type="entry name" value="MULTICOPPER_OXIDASE2"/>
    <property type="match status" value="1"/>
</dbReference>
<proteinExistence type="predicted"/>
<dbReference type="PANTHER" id="PTHR48267:SF1">
    <property type="entry name" value="BILIRUBIN OXIDASE"/>
    <property type="match status" value="1"/>
</dbReference>
<sequence length="746" mass="82135">MLMKFDNHLPLAALDVIGAGQTGGWGKIAISVEARSVKFTDAVAAPAAPNAWCYIRQGSPQERTASLENYLGPIVNVTRGRPLEVVWINRIGSMPAEKPGDARSLAMPPIDPPPMDLAEDIDQYKSMNYPVGVVAHLHGAKARPDSDGWPLSPASFEGNPYGMPAYRSYCYPNDQRAAMLWFHDHGMDNTAVQVHAGLAGLYFVRDNSDAELFHLIGYETQELPLVIQDRCLNADGAGVSYLKGVPLQKDPASGKRSFIRPEFLGDTILVNGRPWPHAHVNPKIYRLRILNGSNARSYALTLADPDGKIGGKIWYGDLLTAIGNDGGLFSRGEKLEELDYLLLAPGERLDVLLDLTQIDNDVLGSLHLVNLSIAGYDPTQPEQEPIFQNDANSVFAPGTPEALKAIAFTQKSDGPHADLPLANVMEFRIVDAAHTHGAGGAAAPAAHHAAAQPPLDRVTLDKILLRYADDESFRWDASTPGLIRANTDAPVVRNRFVLLMNDTAGKADVEPVNPITGAPWRDTQMWELRPSTAPIGDASAFTLPFDAKLATPWEEGQPAAGVAYQVSRAFFFEPADPNPPHAARHADPLWPLATDNVDPAGYPPIYRYAHLYRHNPAAGRAIIRPREGSYERWYVANIGNDQAHLADGVPDMHPFHMHLVNFVVLRRFRLRKDAAENSVFARIERRLDFDGVVRHDTVRIQSNELVELLVHFPRGYTGVYPYHCHLVEHEDMGMMLHFDVQPQGAP</sequence>
<dbReference type="AlphaFoldDB" id="A0A549SU13"/>
<evidence type="ECO:0000256" key="2">
    <source>
        <dbReference type="ARBA" id="ARBA00023002"/>
    </source>
</evidence>
<protein>
    <recommendedName>
        <fullName evidence="3">Plastocyanin-like domain-containing protein</fullName>
    </recommendedName>
</protein>
<evidence type="ECO:0000313" key="5">
    <source>
        <dbReference type="Proteomes" id="UP000316781"/>
    </source>
</evidence>
<keyword evidence="1" id="KW-0479">Metal-binding</keyword>